<comment type="caution">
    <text evidence="1">The sequence shown here is derived from an EMBL/GenBank/DDBJ whole genome shotgun (WGS) entry which is preliminary data.</text>
</comment>
<dbReference type="AlphaFoldDB" id="A0A5W7J905"/>
<name>A0A5W7J905_SALET</name>
<accession>A0A5W7J905</accession>
<feature type="non-terminal residue" evidence="1">
    <location>
        <position position="1"/>
    </location>
</feature>
<dbReference type="EMBL" id="AAHMGB010000043">
    <property type="protein sequence ID" value="EBX7852915.1"/>
    <property type="molecule type" value="Genomic_DNA"/>
</dbReference>
<organism evidence="1">
    <name type="scientific">Salmonella enterica subsp. enterica serovar Havana</name>
    <dbReference type="NCBI Taxonomy" id="179997"/>
    <lineage>
        <taxon>Bacteria</taxon>
        <taxon>Pseudomonadati</taxon>
        <taxon>Pseudomonadota</taxon>
        <taxon>Gammaproteobacteria</taxon>
        <taxon>Enterobacterales</taxon>
        <taxon>Enterobacteriaceae</taxon>
        <taxon>Salmonella</taxon>
    </lineage>
</organism>
<protein>
    <submittedName>
        <fullName evidence="1">(P)ppGpp synthetase</fullName>
    </submittedName>
</protein>
<reference evidence="1" key="1">
    <citation type="submission" date="2018-07" db="EMBL/GenBank/DDBJ databases">
        <authorList>
            <consortium name="GenomeTrakr network: Whole genome sequencing for foodborne pathogen traceback"/>
        </authorList>
    </citation>
    <scope>NUCLEOTIDE SEQUENCE</scope>
    <source>
        <strain evidence="1">FDA00002801</strain>
    </source>
</reference>
<gene>
    <name evidence="1" type="ORF">AH903_24510</name>
</gene>
<sequence>AAIIFCLFMVDKKPQIFRNKWPFSENDLNEIMLIMGK</sequence>
<proteinExistence type="predicted"/>
<evidence type="ECO:0000313" key="1">
    <source>
        <dbReference type="EMBL" id="EBX7852915.1"/>
    </source>
</evidence>